<dbReference type="EMBL" id="JAAVNE010000029">
    <property type="protein sequence ID" value="NKC32626.1"/>
    <property type="molecule type" value="Genomic_DNA"/>
</dbReference>
<dbReference type="PANTHER" id="PTHR33751">
    <property type="entry name" value="CBB3-TYPE CYTOCHROME C OXIDASE SUBUNIT FIXP"/>
    <property type="match status" value="1"/>
</dbReference>
<keyword evidence="5" id="KW-0574">Periplasm</keyword>
<proteinExistence type="predicted"/>
<dbReference type="SUPFAM" id="SSF46626">
    <property type="entry name" value="Cytochrome c"/>
    <property type="match status" value="2"/>
</dbReference>
<feature type="domain" description="Cytochrome c" evidence="10">
    <location>
        <begin position="114"/>
        <end position="194"/>
    </location>
</feature>
<evidence type="ECO:0000259" key="10">
    <source>
        <dbReference type="PROSITE" id="PS51007"/>
    </source>
</evidence>
<dbReference type="PIRSF" id="PIRSF000005">
    <property type="entry name" value="Cytochrome_c4"/>
    <property type="match status" value="1"/>
</dbReference>
<evidence type="ECO:0000256" key="7">
    <source>
        <dbReference type="ARBA" id="ARBA00023004"/>
    </source>
</evidence>
<feature type="domain" description="Cytochrome c" evidence="10">
    <location>
        <begin position="21"/>
        <end position="101"/>
    </location>
</feature>
<evidence type="ECO:0000256" key="3">
    <source>
        <dbReference type="ARBA" id="ARBA00022617"/>
    </source>
</evidence>
<evidence type="ECO:0000256" key="2">
    <source>
        <dbReference type="ARBA" id="ARBA00022448"/>
    </source>
</evidence>
<dbReference type="RefSeq" id="WP_168032931.1">
    <property type="nucleotide sequence ID" value="NZ_JAAVNE010000029.1"/>
</dbReference>
<evidence type="ECO:0000256" key="4">
    <source>
        <dbReference type="ARBA" id="ARBA00022723"/>
    </source>
</evidence>
<accession>A0ABX1E622</accession>
<dbReference type="Proteomes" id="UP000787635">
    <property type="component" value="Unassembled WGS sequence"/>
</dbReference>
<protein>
    <submittedName>
        <fullName evidence="11">C-type cytochrome</fullName>
    </submittedName>
</protein>
<keyword evidence="4 8" id="KW-0479">Metal-binding</keyword>
<keyword evidence="2" id="KW-0813">Transport</keyword>
<keyword evidence="9" id="KW-0732">Signal</keyword>
<evidence type="ECO:0000256" key="9">
    <source>
        <dbReference type="SAM" id="SignalP"/>
    </source>
</evidence>
<evidence type="ECO:0000313" key="12">
    <source>
        <dbReference type="Proteomes" id="UP000787635"/>
    </source>
</evidence>
<keyword evidence="7 8" id="KW-0408">Iron</keyword>
<dbReference type="InterPro" id="IPR036909">
    <property type="entry name" value="Cyt_c-like_dom_sf"/>
</dbReference>
<evidence type="ECO:0000256" key="5">
    <source>
        <dbReference type="ARBA" id="ARBA00022764"/>
    </source>
</evidence>
<keyword evidence="3 8" id="KW-0349">Heme</keyword>
<evidence type="ECO:0000256" key="1">
    <source>
        <dbReference type="ARBA" id="ARBA00004418"/>
    </source>
</evidence>
<dbReference type="PROSITE" id="PS51007">
    <property type="entry name" value="CYTC"/>
    <property type="match status" value="2"/>
</dbReference>
<feature type="chain" id="PRO_5046561078" evidence="9">
    <location>
        <begin position="21"/>
        <end position="194"/>
    </location>
</feature>
<dbReference type="PANTHER" id="PTHR33751:SF9">
    <property type="entry name" value="CYTOCHROME C4"/>
    <property type="match status" value="1"/>
</dbReference>
<keyword evidence="6" id="KW-0249">Electron transport</keyword>
<dbReference type="Pfam" id="PF00034">
    <property type="entry name" value="Cytochrom_C"/>
    <property type="match status" value="2"/>
</dbReference>
<gene>
    <name evidence="11" type="ORF">HEQ75_17300</name>
</gene>
<evidence type="ECO:0000313" key="11">
    <source>
        <dbReference type="EMBL" id="NKC32626.1"/>
    </source>
</evidence>
<keyword evidence="12" id="KW-1185">Reference proteome</keyword>
<name>A0ABX1E622_9PROT</name>
<comment type="caution">
    <text evidence="11">The sequence shown here is derived from an EMBL/GenBank/DDBJ whole genome shotgun (WGS) entry which is preliminary data.</text>
</comment>
<reference evidence="11 12" key="1">
    <citation type="submission" date="2020-03" db="EMBL/GenBank/DDBJ databases">
        <title>Roseomonas selenitidurans sp. nov. isolated from urban soil.</title>
        <authorList>
            <person name="Liu H."/>
        </authorList>
    </citation>
    <scope>NUCLEOTIDE SEQUENCE [LARGE SCALE GENOMIC DNA]</scope>
    <source>
        <strain evidence="11 12">BU-1</strain>
    </source>
</reference>
<evidence type="ECO:0000256" key="6">
    <source>
        <dbReference type="ARBA" id="ARBA00022982"/>
    </source>
</evidence>
<feature type="signal peptide" evidence="9">
    <location>
        <begin position="1"/>
        <end position="20"/>
    </location>
</feature>
<sequence>MTRVWLLAAALCAAALPAAAQDAIRGAALAEARGCGGCHGPAGRSAVELVPSLAGQPAEFITLQMILLREGLRQAPPMNQLAQGLEDQQVEDLAAYYASLPAGPAEDRAARDAALYARGQALSAQMNCGVCHLPDFSGRNQIPHLAGQREDFLRHTLAQYRDSQRRGTDTNMNAVMYNVPDDAIAALAHFMAQQ</sequence>
<dbReference type="InterPro" id="IPR009056">
    <property type="entry name" value="Cyt_c-like_dom"/>
</dbReference>
<dbReference type="InterPro" id="IPR024167">
    <property type="entry name" value="Cytochrome_c4-like"/>
</dbReference>
<comment type="subcellular location">
    <subcellularLocation>
        <location evidence="1">Periplasm</location>
    </subcellularLocation>
</comment>
<organism evidence="11 12">
    <name type="scientific">Falsiroseomonas selenitidurans</name>
    <dbReference type="NCBI Taxonomy" id="2716335"/>
    <lineage>
        <taxon>Bacteria</taxon>
        <taxon>Pseudomonadati</taxon>
        <taxon>Pseudomonadota</taxon>
        <taxon>Alphaproteobacteria</taxon>
        <taxon>Acetobacterales</taxon>
        <taxon>Roseomonadaceae</taxon>
        <taxon>Falsiroseomonas</taxon>
    </lineage>
</organism>
<evidence type="ECO:0000256" key="8">
    <source>
        <dbReference type="PROSITE-ProRule" id="PRU00433"/>
    </source>
</evidence>
<dbReference type="InterPro" id="IPR050597">
    <property type="entry name" value="Cytochrome_c_Oxidase_Subunit"/>
</dbReference>
<dbReference type="Gene3D" id="1.10.760.10">
    <property type="entry name" value="Cytochrome c-like domain"/>
    <property type="match status" value="2"/>
</dbReference>